<dbReference type="InterPro" id="IPR039315">
    <property type="entry name" value="CheW"/>
</dbReference>
<keyword evidence="3" id="KW-1185">Reference proteome</keyword>
<dbReference type="InterPro" id="IPR002545">
    <property type="entry name" value="CheW-lke_dom"/>
</dbReference>
<dbReference type="RefSeq" id="WP_225673619.1">
    <property type="nucleotide sequence ID" value="NZ_JAEDAH010000041.1"/>
</dbReference>
<evidence type="ECO:0000313" key="3">
    <source>
        <dbReference type="Proteomes" id="UP000714380"/>
    </source>
</evidence>
<dbReference type="Proteomes" id="UP000714380">
    <property type="component" value="Unassembled WGS sequence"/>
</dbReference>
<organism evidence="2 3">
    <name type="scientific">Thalassolituus marinus</name>
    <dbReference type="NCBI Taxonomy" id="671053"/>
    <lineage>
        <taxon>Bacteria</taxon>
        <taxon>Pseudomonadati</taxon>
        <taxon>Pseudomonadota</taxon>
        <taxon>Gammaproteobacteria</taxon>
        <taxon>Oceanospirillales</taxon>
        <taxon>Oceanospirillaceae</taxon>
        <taxon>Thalassolituus</taxon>
    </lineage>
</organism>
<dbReference type="InterPro" id="IPR036061">
    <property type="entry name" value="CheW-like_dom_sf"/>
</dbReference>
<evidence type="ECO:0000313" key="2">
    <source>
        <dbReference type="EMBL" id="MCA6063532.1"/>
    </source>
</evidence>
<dbReference type="Pfam" id="PF01584">
    <property type="entry name" value="CheW"/>
    <property type="match status" value="1"/>
</dbReference>
<gene>
    <name evidence="2" type="ORF">I9W95_07915</name>
</gene>
<evidence type="ECO:0000259" key="1">
    <source>
        <dbReference type="PROSITE" id="PS50851"/>
    </source>
</evidence>
<proteinExistence type="predicted"/>
<dbReference type="SMART" id="SM00260">
    <property type="entry name" value="CheW"/>
    <property type="match status" value="1"/>
</dbReference>
<accession>A0ABS7ZPC0</accession>
<dbReference type="Gene3D" id="2.40.50.180">
    <property type="entry name" value="CheA-289, Domain 4"/>
    <property type="match status" value="1"/>
</dbReference>
<dbReference type="PROSITE" id="PS50851">
    <property type="entry name" value="CHEW"/>
    <property type="match status" value="1"/>
</dbReference>
<reference evidence="2 3" key="1">
    <citation type="submission" date="2020-12" db="EMBL/GenBank/DDBJ databases">
        <title>Novel Thalassolituus-related marine hydrocarbonoclastic bacteria mediated algae-derived hydrocarbons mineralization in twilight zone of the northern South China Sea.</title>
        <authorList>
            <person name="Dong C."/>
        </authorList>
    </citation>
    <scope>NUCLEOTIDE SEQUENCE [LARGE SCALE GENOMIC DNA]</scope>
    <source>
        <strain evidence="2 3">IMCC1826</strain>
    </source>
</reference>
<name>A0ABS7ZPC0_9GAMM</name>
<comment type="caution">
    <text evidence="2">The sequence shown here is derived from an EMBL/GenBank/DDBJ whole genome shotgun (WGS) entry which is preliminary data.</text>
</comment>
<protein>
    <submittedName>
        <fullName evidence="2">Chemotaxis protein CheW</fullName>
    </submittedName>
</protein>
<dbReference type="SUPFAM" id="SSF50341">
    <property type="entry name" value="CheW-like"/>
    <property type="match status" value="1"/>
</dbReference>
<dbReference type="PANTHER" id="PTHR22617">
    <property type="entry name" value="CHEMOTAXIS SENSOR HISTIDINE KINASE-RELATED"/>
    <property type="match status" value="1"/>
</dbReference>
<dbReference type="Gene3D" id="2.30.30.40">
    <property type="entry name" value="SH3 Domains"/>
    <property type="match status" value="1"/>
</dbReference>
<dbReference type="PANTHER" id="PTHR22617:SF23">
    <property type="entry name" value="CHEMOTAXIS PROTEIN CHEW"/>
    <property type="match status" value="1"/>
</dbReference>
<sequence length="141" mass="15403">MQTQPWLTFSLDETLYCIPVSHIREVSPWSRPEPVPAAPAIVEGIINQRGDIVTVISGRRLLALNEVESDDDTRIMTLELGPEVIGMTVDRVREIIELKESDIEPPPTPQAVLQGTCQVGEELVVALDVDYLAGLSAGGDK</sequence>
<feature type="domain" description="CheW-like" evidence="1">
    <location>
        <begin position="3"/>
        <end position="138"/>
    </location>
</feature>
<dbReference type="EMBL" id="JAEDAH010000041">
    <property type="protein sequence ID" value="MCA6063532.1"/>
    <property type="molecule type" value="Genomic_DNA"/>
</dbReference>